<keyword evidence="11" id="KW-1185">Reference proteome</keyword>
<gene>
    <name evidence="10" type="primary">tetA</name>
    <name evidence="10" type="ORF">POI8812_02946</name>
</gene>
<dbReference type="PRINTS" id="PR01035">
    <property type="entry name" value="TCRTETA"/>
</dbReference>
<feature type="transmembrane region" description="Helical" evidence="8">
    <location>
        <begin position="305"/>
        <end position="327"/>
    </location>
</feature>
<dbReference type="InterPro" id="IPR011701">
    <property type="entry name" value="MFS"/>
</dbReference>
<dbReference type="SUPFAM" id="SSF103473">
    <property type="entry name" value="MFS general substrate transporter"/>
    <property type="match status" value="1"/>
</dbReference>
<evidence type="ECO:0000256" key="6">
    <source>
        <dbReference type="ARBA" id="ARBA00022989"/>
    </source>
</evidence>
<evidence type="ECO:0000256" key="4">
    <source>
        <dbReference type="ARBA" id="ARBA00022448"/>
    </source>
</evidence>
<feature type="transmembrane region" description="Helical" evidence="8">
    <location>
        <begin position="135"/>
        <end position="157"/>
    </location>
</feature>
<feature type="transmembrane region" description="Helical" evidence="8">
    <location>
        <begin position="247"/>
        <end position="270"/>
    </location>
</feature>
<dbReference type="PROSITE" id="PS00216">
    <property type="entry name" value="SUGAR_TRANSPORT_1"/>
    <property type="match status" value="1"/>
</dbReference>
<proteinExistence type="inferred from homology"/>
<evidence type="ECO:0000256" key="3">
    <source>
        <dbReference type="ARBA" id="ARBA00007520"/>
    </source>
</evidence>
<dbReference type="InterPro" id="IPR036259">
    <property type="entry name" value="MFS_trans_sf"/>
</dbReference>
<evidence type="ECO:0000256" key="8">
    <source>
        <dbReference type="SAM" id="Phobius"/>
    </source>
</evidence>
<evidence type="ECO:0000313" key="10">
    <source>
        <dbReference type="EMBL" id="SPF30606.1"/>
    </source>
</evidence>
<feature type="transmembrane region" description="Helical" evidence="8">
    <location>
        <begin position="277"/>
        <end position="299"/>
    </location>
</feature>
<reference evidence="10 11" key="1">
    <citation type="submission" date="2018-03" db="EMBL/GenBank/DDBJ databases">
        <authorList>
            <person name="Keele B.F."/>
        </authorList>
    </citation>
    <scope>NUCLEOTIDE SEQUENCE [LARGE SCALE GENOMIC DNA]</scope>
    <source>
        <strain evidence="10 11">CeCT 8812</strain>
    </source>
</reference>
<dbReference type="PANTHER" id="PTHR23504:SF15">
    <property type="entry name" value="MAJOR FACILITATOR SUPERFAMILY (MFS) PROFILE DOMAIN-CONTAINING PROTEIN"/>
    <property type="match status" value="1"/>
</dbReference>
<evidence type="ECO:0000256" key="2">
    <source>
        <dbReference type="ARBA" id="ARBA00004141"/>
    </source>
</evidence>
<dbReference type="GO" id="GO:0016020">
    <property type="term" value="C:membrane"/>
    <property type="evidence" value="ECO:0007669"/>
    <property type="project" value="UniProtKB-SubCell"/>
</dbReference>
<dbReference type="Proteomes" id="UP000244932">
    <property type="component" value="Unassembled WGS sequence"/>
</dbReference>
<dbReference type="CDD" id="cd17388">
    <property type="entry name" value="MFS_TetA"/>
    <property type="match status" value="1"/>
</dbReference>
<feature type="transmembrane region" description="Helical" evidence="8">
    <location>
        <begin position="106"/>
        <end position="123"/>
    </location>
</feature>
<evidence type="ECO:0000256" key="7">
    <source>
        <dbReference type="ARBA" id="ARBA00023136"/>
    </source>
</evidence>
<organism evidence="10 11">
    <name type="scientific">Pontivivens insulae</name>
    <dbReference type="NCBI Taxonomy" id="1639689"/>
    <lineage>
        <taxon>Bacteria</taxon>
        <taxon>Pseudomonadati</taxon>
        <taxon>Pseudomonadota</taxon>
        <taxon>Alphaproteobacteria</taxon>
        <taxon>Rhodobacterales</taxon>
        <taxon>Paracoccaceae</taxon>
        <taxon>Pontivivens</taxon>
    </lineage>
</organism>
<dbReference type="EMBL" id="OMKW01000004">
    <property type="protein sequence ID" value="SPF30606.1"/>
    <property type="molecule type" value="Genomic_DNA"/>
</dbReference>
<keyword evidence="5 8" id="KW-0812">Transmembrane</keyword>
<dbReference type="InterPro" id="IPR001958">
    <property type="entry name" value="Tet-R_TetA/multi-R_MdtG-like"/>
</dbReference>
<feature type="domain" description="Major facilitator superfamily (MFS) profile" evidence="9">
    <location>
        <begin position="6"/>
        <end position="398"/>
    </location>
</feature>
<dbReference type="PANTHER" id="PTHR23504">
    <property type="entry name" value="MAJOR FACILITATOR SUPERFAMILY DOMAIN-CONTAINING PROTEIN 10"/>
    <property type="match status" value="1"/>
</dbReference>
<dbReference type="RefSeq" id="WP_108783328.1">
    <property type="nucleotide sequence ID" value="NZ_OMKW01000004.1"/>
</dbReference>
<feature type="transmembrane region" description="Helical" evidence="8">
    <location>
        <begin position="163"/>
        <end position="182"/>
    </location>
</feature>
<feature type="transmembrane region" description="Helical" evidence="8">
    <location>
        <begin position="7"/>
        <end position="28"/>
    </location>
</feature>
<feature type="transmembrane region" description="Helical" evidence="8">
    <location>
        <begin position="43"/>
        <end position="65"/>
    </location>
</feature>
<accession>A0A2R8AEJ2</accession>
<comment type="similarity">
    <text evidence="3">Belongs to the major facilitator superfamily. TCR/Tet family.</text>
</comment>
<dbReference type="GO" id="GO:0022857">
    <property type="term" value="F:transmembrane transporter activity"/>
    <property type="evidence" value="ECO:0007669"/>
    <property type="project" value="InterPro"/>
</dbReference>
<name>A0A2R8AEJ2_9RHOB</name>
<keyword evidence="7 8" id="KW-0472">Membrane</keyword>
<dbReference type="AlphaFoldDB" id="A0A2R8AEJ2"/>
<feature type="transmembrane region" description="Helical" evidence="8">
    <location>
        <begin position="348"/>
        <end position="366"/>
    </location>
</feature>
<dbReference type="OrthoDB" id="9764259at2"/>
<dbReference type="PROSITE" id="PS50850">
    <property type="entry name" value="MFS"/>
    <property type="match status" value="1"/>
</dbReference>
<comment type="subcellular location">
    <subcellularLocation>
        <location evidence="2">Membrane</location>
        <topology evidence="2">Multi-pass membrane protein</topology>
    </subcellularLocation>
</comment>
<keyword evidence="6 8" id="KW-1133">Transmembrane helix</keyword>
<comment type="function">
    <text evidence="1">Resistance to tetracycline by an active tetracycline efflux. This is an energy-dependent process that decreases the accumulation of the antibiotic in whole cells. This protein functions as a metal-tetracycline/H(+) antiporter.</text>
</comment>
<evidence type="ECO:0000259" key="9">
    <source>
        <dbReference type="PROSITE" id="PS50850"/>
    </source>
</evidence>
<dbReference type="InterPro" id="IPR005829">
    <property type="entry name" value="Sugar_transporter_CS"/>
</dbReference>
<dbReference type="Pfam" id="PF07690">
    <property type="entry name" value="MFS_1"/>
    <property type="match status" value="1"/>
</dbReference>
<protein>
    <submittedName>
        <fullName evidence="10">Tetracycline resistance protein, class C</fullName>
    </submittedName>
</protein>
<dbReference type="Gene3D" id="1.20.1250.20">
    <property type="entry name" value="MFS general substrate transporter like domains"/>
    <property type="match status" value="1"/>
</dbReference>
<evidence type="ECO:0000256" key="1">
    <source>
        <dbReference type="ARBA" id="ARBA00003279"/>
    </source>
</evidence>
<keyword evidence="4" id="KW-0813">Transport</keyword>
<feature type="transmembrane region" description="Helical" evidence="8">
    <location>
        <begin position="203"/>
        <end position="227"/>
    </location>
</feature>
<sequence length="411" mass="44184">MSSRLPFIFVFVTIVIDAMGIGIILPVMPDLIRSLQGGSISQAAVWGGALAFTYAAMQFLFSPTLGNLSDRFGRRRVLLISLIAMGVDYILMGFAGALWLLFIARTISGIAGATFSVAYAFIADISPKEQRAANFGLIGAGFGIGFVAGPMLGGLIGQLGPQAPFFAAGILALLNAAFGYFVMPETLAESKRRPFRWREGNPFAAILAVQRLPGIGLLIFALLFYQIGSNVYPVIWAYFTQEQFGMTLWLVSVSLTVFGLSTALVQGVLIRVFLSRLSAATLAAAGLAMNIVVYLLIIWVPNTPILFMLLPLSALGVVVMPALQGIMSNEVEENQQGELQGVISSMNALAAITAQLLMTWLFRVFTAQDAPVYLPAAPFAMSALLTLIALGMFLQHAKRAGLSIRNKKRDT</sequence>
<dbReference type="InterPro" id="IPR020846">
    <property type="entry name" value="MFS_dom"/>
</dbReference>
<feature type="transmembrane region" description="Helical" evidence="8">
    <location>
        <begin position="372"/>
        <end position="394"/>
    </location>
</feature>
<evidence type="ECO:0000313" key="11">
    <source>
        <dbReference type="Proteomes" id="UP000244932"/>
    </source>
</evidence>
<evidence type="ECO:0000256" key="5">
    <source>
        <dbReference type="ARBA" id="ARBA00022692"/>
    </source>
</evidence>
<feature type="transmembrane region" description="Helical" evidence="8">
    <location>
        <begin position="77"/>
        <end position="100"/>
    </location>
</feature>